<feature type="non-terminal residue" evidence="2">
    <location>
        <position position="227"/>
    </location>
</feature>
<feature type="domain" description="Heterokaryon incompatibility" evidence="1">
    <location>
        <begin position="2"/>
        <end position="88"/>
    </location>
</feature>
<dbReference type="InterPro" id="IPR010730">
    <property type="entry name" value="HET"/>
</dbReference>
<reference evidence="3" key="2">
    <citation type="submission" date="2015-01" db="EMBL/GenBank/DDBJ databases">
        <title>Evolutionary Origins and Diversification of the Mycorrhizal Mutualists.</title>
        <authorList>
            <consortium name="DOE Joint Genome Institute"/>
            <consortium name="Mycorrhizal Genomics Consortium"/>
            <person name="Kohler A."/>
            <person name="Kuo A."/>
            <person name="Nagy L.G."/>
            <person name="Floudas D."/>
            <person name="Copeland A."/>
            <person name="Barry K.W."/>
            <person name="Cichocki N."/>
            <person name="Veneault-Fourrey C."/>
            <person name="LaButti K."/>
            <person name="Lindquist E.A."/>
            <person name="Lipzen A."/>
            <person name="Lundell T."/>
            <person name="Morin E."/>
            <person name="Murat C."/>
            <person name="Riley R."/>
            <person name="Ohm R."/>
            <person name="Sun H."/>
            <person name="Tunlid A."/>
            <person name="Henrissat B."/>
            <person name="Grigoriev I.V."/>
            <person name="Hibbett D.S."/>
            <person name="Martin F."/>
        </authorList>
    </citation>
    <scope>NUCLEOTIDE SEQUENCE [LARGE SCALE GENOMIC DNA]</scope>
    <source>
        <strain evidence="3">UH-Slu-Lm8-n1</strain>
    </source>
</reference>
<keyword evidence="3" id="KW-1185">Reference proteome</keyword>
<dbReference type="AlphaFoldDB" id="A0A0D0A435"/>
<evidence type="ECO:0000313" key="2">
    <source>
        <dbReference type="EMBL" id="KIK44830.1"/>
    </source>
</evidence>
<dbReference type="Proteomes" id="UP000054485">
    <property type="component" value="Unassembled WGS sequence"/>
</dbReference>
<dbReference type="HOGENOM" id="CLU_000288_138_0_1"/>
<gene>
    <name evidence="2" type="ORF">CY34DRAFT_79081</name>
</gene>
<name>A0A0D0A435_9AGAM</name>
<evidence type="ECO:0000259" key="1">
    <source>
        <dbReference type="Pfam" id="PF06985"/>
    </source>
</evidence>
<dbReference type="EMBL" id="KN835183">
    <property type="protein sequence ID" value="KIK44830.1"/>
    <property type="molecule type" value="Genomic_DNA"/>
</dbReference>
<organism evidence="2 3">
    <name type="scientific">Suillus luteus UH-Slu-Lm8-n1</name>
    <dbReference type="NCBI Taxonomy" id="930992"/>
    <lineage>
        <taxon>Eukaryota</taxon>
        <taxon>Fungi</taxon>
        <taxon>Dikarya</taxon>
        <taxon>Basidiomycota</taxon>
        <taxon>Agaricomycotina</taxon>
        <taxon>Agaricomycetes</taxon>
        <taxon>Agaricomycetidae</taxon>
        <taxon>Boletales</taxon>
        <taxon>Suillineae</taxon>
        <taxon>Suillaceae</taxon>
        <taxon>Suillus</taxon>
    </lineage>
</organism>
<accession>A0A0D0A435</accession>
<dbReference type="InParanoid" id="A0A0D0A435"/>
<evidence type="ECO:0000313" key="3">
    <source>
        <dbReference type="Proteomes" id="UP000054485"/>
    </source>
</evidence>
<protein>
    <recommendedName>
        <fullName evidence="1">Heterokaryon incompatibility domain-containing protein</fullName>
    </recommendedName>
</protein>
<dbReference type="PANTHER" id="PTHR10622">
    <property type="entry name" value="HET DOMAIN-CONTAINING PROTEIN"/>
    <property type="match status" value="1"/>
</dbReference>
<proteinExistence type="predicted"/>
<dbReference type="Pfam" id="PF06985">
    <property type="entry name" value="HET"/>
    <property type="match status" value="1"/>
</dbReference>
<sequence>MLSHRWGDKEPLLHDIQDKVVYELDPVDSITKLQSFCEITRDAGFLWAWIDTCCIDQKNNVELQKSVNSMFVWYHNSALTIVYLSDVLPSSKSCTLAKSAWNKRGWTVQEFLAPKVILFYRQDWTLYLDDHSTNHKESTAIMQELGDATGIDLRSLVAFRPGMRNPREKLQWASSRITTLQEDIAYSLFGIFGVHLPVMYGENKRNALGRLLQEIVAQSGDVSALDW</sequence>
<dbReference type="OrthoDB" id="2691269at2759"/>
<dbReference type="PANTHER" id="PTHR10622:SF10">
    <property type="entry name" value="HET DOMAIN-CONTAINING PROTEIN"/>
    <property type="match status" value="1"/>
</dbReference>
<reference evidence="2 3" key="1">
    <citation type="submission" date="2014-04" db="EMBL/GenBank/DDBJ databases">
        <authorList>
            <consortium name="DOE Joint Genome Institute"/>
            <person name="Kuo A."/>
            <person name="Ruytinx J."/>
            <person name="Rineau F."/>
            <person name="Colpaert J."/>
            <person name="Kohler A."/>
            <person name="Nagy L.G."/>
            <person name="Floudas D."/>
            <person name="Copeland A."/>
            <person name="Barry K.W."/>
            <person name="Cichocki N."/>
            <person name="Veneault-Fourrey C."/>
            <person name="LaButti K."/>
            <person name="Lindquist E.A."/>
            <person name="Lipzen A."/>
            <person name="Lundell T."/>
            <person name="Morin E."/>
            <person name="Murat C."/>
            <person name="Sun H."/>
            <person name="Tunlid A."/>
            <person name="Henrissat B."/>
            <person name="Grigoriev I.V."/>
            <person name="Hibbett D.S."/>
            <person name="Martin F."/>
            <person name="Nordberg H.P."/>
            <person name="Cantor M.N."/>
            <person name="Hua S.X."/>
        </authorList>
    </citation>
    <scope>NUCLEOTIDE SEQUENCE [LARGE SCALE GENOMIC DNA]</scope>
    <source>
        <strain evidence="2 3">UH-Slu-Lm8-n1</strain>
    </source>
</reference>